<dbReference type="AlphaFoldDB" id="H6NKH4"/>
<dbReference type="Proteomes" id="UP000007523">
    <property type="component" value="Chromosome"/>
</dbReference>
<dbReference type="GO" id="GO:0008984">
    <property type="term" value="F:protein-glutamate methylesterase activity"/>
    <property type="evidence" value="ECO:0007669"/>
    <property type="project" value="UniProtKB-EC"/>
</dbReference>
<dbReference type="STRING" id="1116391.PM3016_5679"/>
<dbReference type="GO" id="GO:0005737">
    <property type="term" value="C:cytoplasm"/>
    <property type="evidence" value="ECO:0007669"/>
    <property type="project" value="InterPro"/>
</dbReference>
<dbReference type="EC" id="3.1.1.61" evidence="2"/>
<feature type="active site" evidence="4">
    <location>
        <position position="47"/>
    </location>
</feature>
<protein>
    <recommendedName>
        <fullName evidence="2">protein-glutamate methylesterase</fullName>
        <ecNumber evidence="2">3.1.1.61</ecNumber>
    </recommendedName>
</protein>
<reference evidence="6 7" key="1">
    <citation type="journal article" date="2012" name="J. Bacteriol.">
        <title>Complete Genome Sequence of Paenibacillus mucilaginosus 3016, a Bacterium Functional as Microbial Fertilizer.</title>
        <authorList>
            <person name="Ma M."/>
            <person name="Wang Z."/>
            <person name="Li L."/>
            <person name="Jiang X."/>
            <person name="Guan D."/>
            <person name="Cao F."/>
            <person name="Chen H."/>
            <person name="Wang X."/>
            <person name="Shen D."/>
            <person name="Du B."/>
            <person name="Li J."/>
        </authorList>
    </citation>
    <scope>NUCLEOTIDE SEQUENCE [LARGE SCALE GENOMIC DNA]</scope>
    <source>
        <strain evidence="6 7">3016</strain>
    </source>
</reference>
<keyword evidence="4" id="KW-0145">Chemotaxis</keyword>
<dbReference type="KEGG" id="pmq:PM3016_5679"/>
<gene>
    <name evidence="6" type="ORF">PM3016_5679</name>
</gene>
<accession>H6NKH4</accession>
<name>H6NKH4_9BACL</name>
<dbReference type="PROSITE" id="PS50122">
    <property type="entry name" value="CHEB"/>
    <property type="match status" value="1"/>
</dbReference>
<proteinExistence type="predicted"/>
<organism evidence="6 7">
    <name type="scientific">Paenibacillus mucilaginosus 3016</name>
    <dbReference type="NCBI Taxonomy" id="1116391"/>
    <lineage>
        <taxon>Bacteria</taxon>
        <taxon>Bacillati</taxon>
        <taxon>Bacillota</taxon>
        <taxon>Bacilli</taxon>
        <taxon>Bacillales</taxon>
        <taxon>Paenibacillaceae</taxon>
        <taxon>Paenibacillus</taxon>
    </lineage>
</organism>
<dbReference type="Gene3D" id="3.40.50.180">
    <property type="entry name" value="Methylesterase CheB, C-terminal domain"/>
    <property type="match status" value="1"/>
</dbReference>
<dbReference type="GO" id="GO:0006935">
    <property type="term" value="P:chemotaxis"/>
    <property type="evidence" value="ECO:0007669"/>
    <property type="project" value="UniProtKB-UniRule"/>
</dbReference>
<dbReference type="GO" id="GO:0000156">
    <property type="term" value="F:phosphorelay response regulator activity"/>
    <property type="evidence" value="ECO:0007669"/>
    <property type="project" value="InterPro"/>
</dbReference>
<evidence type="ECO:0000259" key="5">
    <source>
        <dbReference type="PROSITE" id="PS50122"/>
    </source>
</evidence>
<sequence>MEVEGGKGMRRYEAVVVGVSAGGLQALSVLLGCLPGDFPLPVLIVQHRLESSDSYLAESLDRSLRIRVREAEDKLELEGGCVYLAPAGYHLLAEETRTASLSVDPRVNYSRPSVDVLFESAAYVYGPRCIGVVLTGANGDGSAGLARIAAAGGLAVVQDPQEAEYDAMPRAAIAAVKADYILPLTGIGSLLSRLAQEEE</sequence>
<dbReference type="SUPFAM" id="SSF52738">
    <property type="entry name" value="Methylesterase CheB, C-terminal domain"/>
    <property type="match status" value="1"/>
</dbReference>
<evidence type="ECO:0000256" key="1">
    <source>
        <dbReference type="ARBA" id="ARBA00022801"/>
    </source>
</evidence>
<evidence type="ECO:0000313" key="7">
    <source>
        <dbReference type="Proteomes" id="UP000007523"/>
    </source>
</evidence>
<feature type="active site" evidence="4">
    <location>
        <position position="20"/>
    </location>
</feature>
<dbReference type="PROSITE" id="PS51257">
    <property type="entry name" value="PROKAR_LIPOPROTEIN"/>
    <property type="match status" value="1"/>
</dbReference>
<evidence type="ECO:0000256" key="4">
    <source>
        <dbReference type="PROSITE-ProRule" id="PRU00050"/>
    </source>
</evidence>
<feature type="active site" evidence="4">
    <location>
        <position position="140"/>
    </location>
</feature>
<dbReference type="Pfam" id="PF01339">
    <property type="entry name" value="CheB_methylest"/>
    <property type="match status" value="1"/>
</dbReference>
<dbReference type="CDD" id="cd16433">
    <property type="entry name" value="CheB"/>
    <property type="match status" value="1"/>
</dbReference>
<keyword evidence="7" id="KW-1185">Reference proteome</keyword>
<comment type="catalytic activity">
    <reaction evidence="3">
        <text>[protein]-L-glutamate 5-O-methyl ester + H2O = L-glutamyl-[protein] + methanol + H(+)</text>
        <dbReference type="Rhea" id="RHEA:23236"/>
        <dbReference type="Rhea" id="RHEA-COMP:10208"/>
        <dbReference type="Rhea" id="RHEA-COMP:10311"/>
        <dbReference type="ChEBI" id="CHEBI:15377"/>
        <dbReference type="ChEBI" id="CHEBI:15378"/>
        <dbReference type="ChEBI" id="CHEBI:17790"/>
        <dbReference type="ChEBI" id="CHEBI:29973"/>
        <dbReference type="ChEBI" id="CHEBI:82795"/>
        <dbReference type="EC" id="3.1.1.61"/>
    </reaction>
</comment>
<dbReference type="InterPro" id="IPR035909">
    <property type="entry name" value="CheB_C"/>
</dbReference>
<dbReference type="EMBL" id="CP003235">
    <property type="protein sequence ID" value="AFC32365.1"/>
    <property type="molecule type" value="Genomic_DNA"/>
</dbReference>
<evidence type="ECO:0000256" key="3">
    <source>
        <dbReference type="ARBA" id="ARBA00048267"/>
    </source>
</evidence>
<evidence type="ECO:0000256" key="2">
    <source>
        <dbReference type="ARBA" id="ARBA00039140"/>
    </source>
</evidence>
<keyword evidence="1 4" id="KW-0378">Hydrolase</keyword>
<dbReference type="PANTHER" id="PTHR42872:SF3">
    <property type="entry name" value="PROTEIN-GLUTAMATE METHYLESTERASE_PROTEIN-GLUTAMINE GLUTAMINASE 1"/>
    <property type="match status" value="1"/>
</dbReference>
<feature type="domain" description="CheB-type methylesterase" evidence="5">
    <location>
        <begin position="8"/>
        <end position="198"/>
    </location>
</feature>
<dbReference type="InterPro" id="IPR000673">
    <property type="entry name" value="Sig_transdc_resp-reg_Me-estase"/>
</dbReference>
<dbReference type="PANTHER" id="PTHR42872">
    <property type="entry name" value="PROTEIN-GLUTAMATE METHYLESTERASE/PROTEIN-GLUTAMINE GLUTAMINASE"/>
    <property type="match status" value="1"/>
</dbReference>
<evidence type="ECO:0000313" key="6">
    <source>
        <dbReference type="EMBL" id="AFC32365.1"/>
    </source>
</evidence>
<dbReference type="HOGENOM" id="CLU_000445_51_2_9"/>